<protein>
    <submittedName>
        <fullName evidence="1">Uncharacterized protein</fullName>
    </submittedName>
</protein>
<organism evidence="1 2">
    <name type="scientific">Planosporangium flavigriseum</name>
    <dbReference type="NCBI Taxonomy" id="373681"/>
    <lineage>
        <taxon>Bacteria</taxon>
        <taxon>Bacillati</taxon>
        <taxon>Actinomycetota</taxon>
        <taxon>Actinomycetes</taxon>
        <taxon>Micromonosporales</taxon>
        <taxon>Micromonosporaceae</taxon>
        <taxon>Planosporangium</taxon>
    </lineage>
</organism>
<name>A0A8J3LVA6_9ACTN</name>
<accession>A0A8J3LVA6</accession>
<proteinExistence type="predicted"/>
<reference evidence="1" key="1">
    <citation type="submission" date="2021-01" db="EMBL/GenBank/DDBJ databases">
        <title>Whole genome shotgun sequence of Planosporangium flavigriseum NBRC 105377.</title>
        <authorList>
            <person name="Komaki H."/>
            <person name="Tamura T."/>
        </authorList>
    </citation>
    <scope>NUCLEOTIDE SEQUENCE</scope>
    <source>
        <strain evidence="1">NBRC 105377</strain>
    </source>
</reference>
<sequence>MTAVTSGWRRAWTDALDALEVDVERVEALLAEDHRARDLPLATPWSPPEGLGELPLDLRPRADAILNRQLAAAQALALAMVANRRQSEMAARIEAGDEPRRPAYLDCAI</sequence>
<keyword evidence="2" id="KW-1185">Reference proteome</keyword>
<dbReference type="Proteomes" id="UP000653674">
    <property type="component" value="Unassembled WGS sequence"/>
</dbReference>
<dbReference type="AlphaFoldDB" id="A0A8J3LVA6"/>
<comment type="caution">
    <text evidence="1">The sequence shown here is derived from an EMBL/GenBank/DDBJ whole genome shotgun (WGS) entry which is preliminary data.</text>
</comment>
<evidence type="ECO:0000313" key="2">
    <source>
        <dbReference type="Proteomes" id="UP000653674"/>
    </source>
</evidence>
<evidence type="ECO:0000313" key="1">
    <source>
        <dbReference type="EMBL" id="GIG74241.1"/>
    </source>
</evidence>
<dbReference type="EMBL" id="BONU01000015">
    <property type="protein sequence ID" value="GIG74241.1"/>
    <property type="molecule type" value="Genomic_DNA"/>
</dbReference>
<gene>
    <name evidence="1" type="ORF">Pfl04_26450</name>
</gene>